<feature type="transmembrane region" description="Helical" evidence="2">
    <location>
        <begin position="7"/>
        <end position="25"/>
    </location>
</feature>
<keyword evidence="2" id="KW-0472">Membrane</keyword>
<keyword evidence="2" id="KW-0812">Transmembrane</keyword>
<protein>
    <recommendedName>
        <fullName evidence="5">Secreted protein</fullName>
    </recommendedName>
</protein>
<accession>A0ABR9PAQ3</accession>
<evidence type="ECO:0008006" key="5">
    <source>
        <dbReference type="Google" id="ProtNLM"/>
    </source>
</evidence>
<keyword evidence="2" id="KW-1133">Transmembrane helix</keyword>
<reference evidence="3 4" key="1">
    <citation type="submission" date="2020-09" db="EMBL/GenBank/DDBJ databases">
        <title>Diversity and distribution of actinomycetes associated with coral in the coast of Hainan.</title>
        <authorList>
            <person name="Li F."/>
        </authorList>
    </citation>
    <scope>NUCLEOTIDE SEQUENCE [LARGE SCALE GENOMIC DNA]</scope>
    <source>
        <strain evidence="3 4">HNM0947</strain>
    </source>
</reference>
<feature type="compositionally biased region" description="Basic and acidic residues" evidence="1">
    <location>
        <begin position="36"/>
        <end position="58"/>
    </location>
</feature>
<keyword evidence="4" id="KW-1185">Reference proteome</keyword>
<dbReference type="EMBL" id="JADBGI010000019">
    <property type="protein sequence ID" value="MBE3000908.1"/>
    <property type="molecule type" value="Genomic_DNA"/>
</dbReference>
<evidence type="ECO:0000313" key="4">
    <source>
        <dbReference type="Proteomes" id="UP000806528"/>
    </source>
</evidence>
<sequence length="238" mass="26089">MKIKVSIILAIICLAGTAFGMFYLWPDRESLNIVHETSENDEIKPEKGENSSRVHDVSPDPDLDVQEILNVSHMPIAVLDDGVAGLNYPEGTVGWAYRVPGGEVDIEITTNSLVAVTHSVPGRWFTNKTREIILKPETGEVLSREDFSSGSNIVPEVASGDVRVFFDDHLKGQLRSSEDDDYAWELDPSSWCSEKSDPEVEAAGDRNGIYLAIDCTGGEGHLVQFDPLTEVISVTGNQ</sequence>
<dbReference type="RefSeq" id="WP_193123513.1">
    <property type="nucleotide sequence ID" value="NZ_JADBGI010000019.1"/>
</dbReference>
<feature type="region of interest" description="Disordered" evidence="1">
    <location>
        <begin position="36"/>
        <end position="59"/>
    </location>
</feature>
<dbReference type="Proteomes" id="UP000806528">
    <property type="component" value="Unassembled WGS sequence"/>
</dbReference>
<evidence type="ECO:0000313" key="3">
    <source>
        <dbReference type="EMBL" id="MBE3000908.1"/>
    </source>
</evidence>
<gene>
    <name evidence="3" type="ORF">IDM40_19750</name>
</gene>
<comment type="caution">
    <text evidence="3">The sequence shown here is derived from an EMBL/GenBank/DDBJ whole genome shotgun (WGS) entry which is preliminary data.</text>
</comment>
<name>A0ABR9PAQ3_9ACTN</name>
<evidence type="ECO:0000256" key="1">
    <source>
        <dbReference type="SAM" id="MobiDB-lite"/>
    </source>
</evidence>
<evidence type="ECO:0000256" key="2">
    <source>
        <dbReference type="SAM" id="Phobius"/>
    </source>
</evidence>
<organism evidence="3 4">
    <name type="scientific">Nocardiopsis coralli</name>
    <dbReference type="NCBI Taxonomy" id="2772213"/>
    <lineage>
        <taxon>Bacteria</taxon>
        <taxon>Bacillati</taxon>
        <taxon>Actinomycetota</taxon>
        <taxon>Actinomycetes</taxon>
        <taxon>Streptosporangiales</taxon>
        <taxon>Nocardiopsidaceae</taxon>
        <taxon>Nocardiopsis</taxon>
    </lineage>
</organism>
<proteinExistence type="predicted"/>